<comment type="similarity">
    <text evidence="1">Belongs to the bacterial solute-binding protein 3 family.</text>
</comment>
<dbReference type="CDD" id="cd01009">
    <property type="entry name" value="PBP2_YfhD_N"/>
    <property type="match status" value="1"/>
</dbReference>
<dbReference type="InterPro" id="IPR001638">
    <property type="entry name" value="Solute-binding_3/MltF_N"/>
</dbReference>
<proteinExistence type="inferred from homology"/>
<keyword evidence="3" id="KW-1133">Transmembrane helix</keyword>
<gene>
    <name evidence="5" type="primary">mltF_2</name>
    <name evidence="5" type="ORF">NCTC5050_01139</name>
</gene>
<dbReference type="NCBIfam" id="NF008112">
    <property type="entry name" value="PRK10859.1"/>
    <property type="match status" value="1"/>
</dbReference>
<dbReference type="AlphaFoldDB" id="A0A377Z816"/>
<dbReference type="InterPro" id="IPR023346">
    <property type="entry name" value="Lysozyme-like_dom_sf"/>
</dbReference>
<keyword evidence="3" id="KW-0472">Membrane</keyword>
<keyword evidence="5" id="KW-0456">Lyase</keyword>
<dbReference type="PANTHER" id="PTHR35936:SF32">
    <property type="entry name" value="MEMBRANE-BOUND LYTIC MUREIN TRANSGLYCOSYLASE F"/>
    <property type="match status" value="1"/>
</dbReference>
<dbReference type="SUPFAM" id="SSF53850">
    <property type="entry name" value="Periplasmic binding protein-like II"/>
    <property type="match status" value="1"/>
</dbReference>
<evidence type="ECO:0000256" key="3">
    <source>
        <dbReference type="SAM" id="Phobius"/>
    </source>
</evidence>
<evidence type="ECO:0000313" key="5">
    <source>
        <dbReference type="EMBL" id="STU63423.1"/>
    </source>
</evidence>
<evidence type="ECO:0000259" key="4">
    <source>
        <dbReference type="SMART" id="SM00062"/>
    </source>
</evidence>
<feature type="transmembrane region" description="Helical" evidence="3">
    <location>
        <begin position="33"/>
        <end position="53"/>
    </location>
</feature>
<dbReference type="Pfam" id="PF00497">
    <property type="entry name" value="SBP_bac_3"/>
    <property type="match status" value="1"/>
</dbReference>
<sequence>MPHIRRQPCVFSGHRLLRNLKLQKINSLKKLKINYLLIGIVTLLLAAALWPSIPWSGKPENRVAGIIARGELRISTINSPMTFATMNNKAFGLDYELAKQFADYLGVTLKITVRQNISQLFDDLDDGQADMLVAGLVYNQERVKNYQAGPTYYSVSQQLVYRVGNTRPRTLAALTAEQLTIAPGHVAINDLQTLKAEKYPDLAWRVDEKRGTTALMQAVIDGKLDYTIADSVAVSLFQRVHPELAVALDITDEQPVTWFSARDDDNSLSAAMLDFFNNINEDSTLARLEEKYLGHGNDFDYVDTRTFLRAVENILPEVQPLFEKYAREIDWRLLAAIAWQESHWGSAGHLPHRRARYDDAHTQYGAKPGSNRPHRCGAEYRRRHALPAGYDG</sequence>
<dbReference type="Proteomes" id="UP000255382">
    <property type="component" value="Unassembled WGS sequence"/>
</dbReference>
<dbReference type="SUPFAM" id="SSF53955">
    <property type="entry name" value="Lysozyme-like"/>
    <property type="match status" value="1"/>
</dbReference>
<keyword evidence="3" id="KW-0812">Transmembrane</keyword>
<organism evidence="5 6">
    <name type="scientific">Klebsiella pneumoniae subsp. ozaenae</name>
    <dbReference type="NCBI Taxonomy" id="574"/>
    <lineage>
        <taxon>Bacteria</taxon>
        <taxon>Pseudomonadati</taxon>
        <taxon>Pseudomonadota</taxon>
        <taxon>Gammaproteobacteria</taxon>
        <taxon>Enterobacterales</taxon>
        <taxon>Enterobacteriaceae</taxon>
        <taxon>Klebsiella/Raoultella group</taxon>
        <taxon>Klebsiella</taxon>
        <taxon>Klebsiella pneumoniae complex</taxon>
    </lineage>
</organism>
<feature type="domain" description="Solute-binding protein family 3/N-terminal" evidence="4">
    <location>
        <begin position="71"/>
        <end position="296"/>
    </location>
</feature>
<dbReference type="Gene3D" id="3.40.190.10">
    <property type="entry name" value="Periplasmic binding protein-like II"/>
    <property type="match status" value="2"/>
</dbReference>
<accession>A0A377Z816</accession>
<dbReference type="EC" id="4.2.2.-" evidence="5"/>
<dbReference type="PANTHER" id="PTHR35936">
    <property type="entry name" value="MEMBRANE-BOUND LYTIC MUREIN TRANSGLYCOSYLASE F"/>
    <property type="match status" value="1"/>
</dbReference>
<dbReference type="GO" id="GO:0009279">
    <property type="term" value="C:cell outer membrane"/>
    <property type="evidence" value="ECO:0007669"/>
    <property type="project" value="TreeGrafter"/>
</dbReference>
<dbReference type="EMBL" id="UGLZ01000004">
    <property type="protein sequence ID" value="STU63423.1"/>
    <property type="molecule type" value="Genomic_DNA"/>
</dbReference>
<keyword evidence="6" id="KW-1185">Reference proteome</keyword>
<evidence type="ECO:0000313" key="6">
    <source>
        <dbReference type="Proteomes" id="UP000255382"/>
    </source>
</evidence>
<evidence type="ECO:0000256" key="2">
    <source>
        <dbReference type="ARBA" id="ARBA00022729"/>
    </source>
</evidence>
<protein>
    <submittedName>
        <fullName evidence="5">Slt family transglycosylase</fullName>
        <ecNumber evidence="5">4.2.2.-</ecNumber>
    </submittedName>
</protein>
<dbReference type="GO" id="GO:0009253">
    <property type="term" value="P:peptidoglycan catabolic process"/>
    <property type="evidence" value="ECO:0007669"/>
    <property type="project" value="TreeGrafter"/>
</dbReference>
<reference evidence="5 6" key="1">
    <citation type="submission" date="2018-06" db="EMBL/GenBank/DDBJ databases">
        <authorList>
            <consortium name="Pathogen Informatics"/>
            <person name="Doyle S."/>
        </authorList>
    </citation>
    <scope>NUCLEOTIDE SEQUENCE [LARGE SCALE GENOMIC DNA]</scope>
    <source>
        <strain evidence="5 6">NCTC5050</strain>
    </source>
</reference>
<name>A0A377Z816_KLEPO</name>
<dbReference type="GO" id="GO:0008933">
    <property type="term" value="F:peptidoglycan lytic transglycosylase activity"/>
    <property type="evidence" value="ECO:0007669"/>
    <property type="project" value="TreeGrafter"/>
</dbReference>
<dbReference type="FunFam" id="3.40.190.10:FF:000051">
    <property type="entry name" value="Membrane-bound lytic murein transglycosylase F"/>
    <property type="match status" value="1"/>
</dbReference>
<dbReference type="SMART" id="SM00062">
    <property type="entry name" value="PBPb"/>
    <property type="match status" value="1"/>
</dbReference>
<evidence type="ECO:0000256" key="1">
    <source>
        <dbReference type="ARBA" id="ARBA00010333"/>
    </source>
</evidence>
<keyword evidence="2" id="KW-0732">Signal</keyword>